<gene>
    <name evidence="3" type="ORF">D6C91_05104</name>
</gene>
<dbReference type="Proteomes" id="UP000308005">
    <property type="component" value="Unassembled WGS sequence"/>
</dbReference>
<evidence type="ECO:0000256" key="1">
    <source>
        <dbReference type="SAM" id="MobiDB-lite"/>
    </source>
</evidence>
<evidence type="ECO:0000313" key="4">
    <source>
        <dbReference type="Proteomes" id="UP000308005"/>
    </source>
</evidence>
<evidence type="ECO:0000256" key="2">
    <source>
        <dbReference type="SAM" id="Phobius"/>
    </source>
</evidence>
<feature type="compositionally biased region" description="Low complexity" evidence="1">
    <location>
        <begin position="119"/>
        <end position="145"/>
    </location>
</feature>
<evidence type="ECO:0008006" key="5">
    <source>
        <dbReference type="Google" id="ProtNLM"/>
    </source>
</evidence>
<keyword evidence="2" id="KW-0812">Transmembrane</keyword>
<feature type="transmembrane region" description="Helical" evidence="2">
    <location>
        <begin position="32"/>
        <end position="55"/>
    </location>
</feature>
<comment type="caution">
    <text evidence="3">The sequence shown here is derived from an EMBL/GenBank/DDBJ whole genome shotgun (WGS) entry which is preliminary data.</text>
</comment>
<dbReference type="AlphaFoldDB" id="A0A4S9T6D0"/>
<feature type="compositionally biased region" description="Polar residues" evidence="1">
    <location>
        <begin position="146"/>
        <end position="158"/>
    </location>
</feature>
<dbReference type="EMBL" id="QZBM01000210">
    <property type="protein sequence ID" value="THZ19493.1"/>
    <property type="molecule type" value="Genomic_DNA"/>
</dbReference>
<organism evidence="3 4">
    <name type="scientific">Aureobasidium pullulans</name>
    <name type="common">Black yeast</name>
    <name type="synonym">Pullularia pullulans</name>
    <dbReference type="NCBI Taxonomy" id="5580"/>
    <lineage>
        <taxon>Eukaryota</taxon>
        <taxon>Fungi</taxon>
        <taxon>Dikarya</taxon>
        <taxon>Ascomycota</taxon>
        <taxon>Pezizomycotina</taxon>
        <taxon>Dothideomycetes</taxon>
        <taxon>Dothideomycetidae</taxon>
        <taxon>Dothideales</taxon>
        <taxon>Saccotheciaceae</taxon>
        <taxon>Aureobasidium</taxon>
    </lineage>
</organism>
<accession>A0A4S9T6D0</accession>
<reference evidence="3 4" key="1">
    <citation type="submission" date="2018-10" db="EMBL/GenBank/DDBJ databases">
        <title>Fifty Aureobasidium pullulans genomes reveal a recombining polyextremotolerant generalist.</title>
        <authorList>
            <person name="Gostincar C."/>
            <person name="Turk M."/>
            <person name="Zajc J."/>
            <person name="Gunde-Cimerman N."/>
        </authorList>
    </citation>
    <scope>NUCLEOTIDE SEQUENCE [LARGE SCALE GENOMIC DNA]</scope>
    <source>
        <strain evidence="3 4">EXF-3863</strain>
    </source>
</reference>
<keyword evidence="2" id="KW-0472">Membrane</keyword>
<protein>
    <recommendedName>
        <fullName evidence="5">Extracellular membrane protein CFEM domain-containing protein</fullName>
    </recommendedName>
</protein>
<evidence type="ECO:0000313" key="3">
    <source>
        <dbReference type="EMBL" id="THZ19493.1"/>
    </source>
</evidence>
<feature type="region of interest" description="Disordered" evidence="1">
    <location>
        <begin position="119"/>
        <end position="162"/>
    </location>
</feature>
<feature type="region of interest" description="Disordered" evidence="1">
    <location>
        <begin position="175"/>
        <end position="197"/>
    </location>
</feature>
<proteinExistence type="predicted"/>
<sequence length="219" mass="21907">MDLTTPSSNFLPPRHFFEIHAHTKDVDMFSKIFIFFAVLALFIQIVVATPPACVLKAVNGPDSSPGNVKGICGNGSNVKQALVSDCGPNFDAAMSAFSSICSSAGVTISTWDAAPSSTTLASSDSAGTSSAASTAMTTSDNNSDTPVTSASKTESTAQSTNSGIITATATATSSLTSSQAPNTSATATSSGATSTGAVGRTEMSALAIRAIAAGVMVAF</sequence>
<keyword evidence="2" id="KW-1133">Transmembrane helix</keyword>
<name>A0A4S9T6D0_AURPU</name>